<dbReference type="SUPFAM" id="SSF88659">
    <property type="entry name" value="Sigma3 and sigma4 domains of RNA polymerase sigma factors"/>
    <property type="match status" value="1"/>
</dbReference>
<gene>
    <name evidence="7" type="primary">sigH</name>
    <name evidence="7" type="ORF">ElP_08930</name>
</gene>
<dbReference type="KEGG" id="tpla:ElP_08930"/>
<reference evidence="7 8" key="1">
    <citation type="submission" date="2019-02" db="EMBL/GenBank/DDBJ databases">
        <title>Deep-cultivation of Planctomycetes and their phenomic and genomic characterization uncovers novel biology.</title>
        <authorList>
            <person name="Wiegand S."/>
            <person name="Jogler M."/>
            <person name="Boedeker C."/>
            <person name="Pinto D."/>
            <person name="Vollmers J."/>
            <person name="Rivas-Marin E."/>
            <person name="Kohn T."/>
            <person name="Peeters S.H."/>
            <person name="Heuer A."/>
            <person name="Rast P."/>
            <person name="Oberbeckmann S."/>
            <person name="Bunk B."/>
            <person name="Jeske O."/>
            <person name="Meyerdierks A."/>
            <person name="Storesund J.E."/>
            <person name="Kallscheuer N."/>
            <person name="Luecker S."/>
            <person name="Lage O.M."/>
            <person name="Pohl T."/>
            <person name="Merkel B.J."/>
            <person name="Hornburger P."/>
            <person name="Mueller R.-W."/>
            <person name="Bruemmer F."/>
            <person name="Labrenz M."/>
            <person name="Spormann A.M."/>
            <person name="Op den Camp H."/>
            <person name="Overmann J."/>
            <person name="Amann R."/>
            <person name="Jetten M.S.M."/>
            <person name="Mascher T."/>
            <person name="Medema M.H."/>
            <person name="Devos D.P."/>
            <person name="Kaster A.-K."/>
            <person name="Ovreas L."/>
            <person name="Rohde M."/>
            <person name="Galperin M.Y."/>
            <person name="Jogler C."/>
        </authorList>
    </citation>
    <scope>NUCLEOTIDE SEQUENCE [LARGE SCALE GENOMIC DNA]</scope>
    <source>
        <strain evidence="7 8">ElP</strain>
    </source>
</reference>
<evidence type="ECO:0000259" key="5">
    <source>
        <dbReference type="Pfam" id="PF04542"/>
    </source>
</evidence>
<feature type="domain" description="RNA polymerase sigma-70 region 2" evidence="5">
    <location>
        <begin position="51"/>
        <end position="103"/>
    </location>
</feature>
<dbReference type="Pfam" id="PF04542">
    <property type="entry name" value="Sigma70_r2"/>
    <property type="match status" value="1"/>
</dbReference>
<keyword evidence="2" id="KW-0805">Transcription regulation</keyword>
<proteinExistence type="inferred from homology"/>
<dbReference type="InterPro" id="IPR013249">
    <property type="entry name" value="RNA_pol_sigma70_r4_t2"/>
</dbReference>
<dbReference type="EMBL" id="CP036426">
    <property type="protein sequence ID" value="QDV33051.1"/>
    <property type="molecule type" value="Genomic_DNA"/>
</dbReference>
<evidence type="ECO:0000259" key="6">
    <source>
        <dbReference type="Pfam" id="PF08281"/>
    </source>
</evidence>
<dbReference type="InterPro" id="IPR007627">
    <property type="entry name" value="RNA_pol_sigma70_r2"/>
</dbReference>
<sequence length="212" mass="24239">MHMKPNRSEAGTLGALVAEARRGCTQSRSQLFELCRDYLLLIANREMEEQLRSKAGASDLVQETIIEAYGGFERFRGESEAEFYAWIRRILKNHLSNFARSYRSSAKRRASREVPIEEIVDHGGDPPDGGESPSVVAIRHELEQDIGSYLGKLPSHYREVLLLRHWEEMTFEEIAMVTGRTADAARMLWWRAVDRLSKLLEAEQAYAQKAAR</sequence>
<dbReference type="GO" id="GO:0006352">
    <property type="term" value="P:DNA-templated transcription initiation"/>
    <property type="evidence" value="ECO:0007669"/>
    <property type="project" value="InterPro"/>
</dbReference>
<dbReference type="InterPro" id="IPR036388">
    <property type="entry name" value="WH-like_DNA-bd_sf"/>
</dbReference>
<dbReference type="OrthoDB" id="265297at2"/>
<evidence type="ECO:0000313" key="8">
    <source>
        <dbReference type="Proteomes" id="UP000317835"/>
    </source>
</evidence>
<dbReference type="PANTHER" id="PTHR43133:SF51">
    <property type="entry name" value="RNA POLYMERASE SIGMA FACTOR"/>
    <property type="match status" value="1"/>
</dbReference>
<dbReference type="InterPro" id="IPR014284">
    <property type="entry name" value="RNA_pol_sigma-70_dom"/>
</dbReference>
<name>A0A518GWW5_9BACT</name>
<dbReference type="InterPro" id="IPR039425">
    <property type="entry name" value="RNA_pol_sigma-70-like"/>
</dbReference>
<dbReference type="CDD" id="cd06171">
    <property type="entry name" value="Sigma70_r4"/>
    <property type="match status" value="1"/>
</dbReference>
<evidence type="ECO:0000256" key="4">
    <source>
        <dbReference type="ARBA" id="ARBA00023163"/>
    </source>
</evidence>
<dbReference type="NCBIfam" id="TIGR02937">
    <property type="entry name" value="sigma70-ECF"/>
    <property type="match status" value="1"/>
</dbReference>
<feature type="domain" description="RNA polymerase sigma factor 70 region 4 type 2" evidence="6">
    <location>
        <begin position="145"/>
        <end position="186"/>
    </location>
</feature>
<dbReference type="SUPFAM" id="SSF88946">
    <property type="entry name" value="Sigma2 domain of RNA polymerase sigma factors"/>
    <property type="match status" value="1"/>
</dbReference>
<accession>A0A518GWW5</accession>
<dbReference type="Gene3D" id="1.10.1740.10">
    <property type="match status" value="1"/>
</dbReference>
<dbReference type="PANTHER" id="PTHR43133">
    <property type="entry name" value="RNA POLYMERASE ECF-TYPE SIGMA FACTO"/>
    <property type="match status" value="1"/>
</dbReference>
<evidence type="ECO:0000256" key="1">
    <source>
        <dbReference type="ARBA" id="ARBA00010641"/>
    </source>
</evidence>
<dbReference type="Proteomes" id="UP000317835">
    <property type="component" value="Chromosome"/>
</dbReference>
<evidence type="ECO:0000256" key="3">
    <source>
        <dbReference type="ARBA" id="ARBA00023082"/>
    </source>
</evidence>
<keyword evidence="8" id="KW-1185">Reference proteome</keyword>
<comment type="similarity">
    <text evidence="1">Belongs to the sigma-70 factor family. ECF subfamily.</text>
</comment>
<dbReference type="Pfam" id="PF08281">
    <property type="entry name" value="Sigma70_r4_2"/>
    <property type="match status" value="1"/>
</dbReference>
<evidence type="ECO:0000313" key="7">
    <source>
        <dbReference type="EMBL" id="QDV33051.1"/>
    </source>
</evidence>
<dbReference type="GO" id="GO:0003677">
    <property type="term" value="F:DNA binding"/>
    <property type="evidence" value="ECO:0007669"/>
    <property type="project" value="InterPro"/>
</dbReference>
<keyword evidence="3" id="KW-0731">Sigma factor</keyword>
<keyword evidence="4" id="KW-0804">Transcription</keyword>
<dbReference type="GO" id="GO:0016987">
    <property type="term" value="F:sigma factor activity"/>
    <property type="evidence" value="ECO:0007669"/>
    <property type="project" value="UniProtKB-KW"/>
</dbReference>
<organism evidence="7 8">
    <name type="scientific">Tautonia plasticadhaerens</name>
    <dbReference type="NCBI Taxonomy" id="2527974"/>
    <lineage>
        <taxon>Bacteria</taxon>
        <taxon>Pseudomonadati</taxon>
        <taxon>Planctomycetota</taxon>
        <taxon>Planctomycetia</taxon>
        <taxon>Isosphaerales</taxon>
        <taxon>Isosphaeraceae</taxon>
        <taxon>Tautonia</taxon>
    </lineage>
</organism>
<dbReference type="InterPro" id="IPR013324">
    <property type="entry name" value="RNA_pol_sigma_r3/r4-like"/>
</dbReference>
<dbReference type="AlphaFoldDB" id="A0A518GWW5"/>
<dbReference type="RefSeq" id="WP_145267472.1">
    <property type="nucleotide sequence ID" value="NZ_CP036426.1"/>
</dbReference>
<dbReference type="Gene3D" id="1.10.10.10">
    <property type="entry name" value="Winged helix-like DNA-binding domain superfamily/Winged helix DNA-binding domain"/>
    <property type="match status" value="1"/>
</dbReference>
<dbReference type="InterPro" id="IPR013325">
    <property type="entry name" value="RNA_pol_sigma_r2"/>
</dbReference>
<protein>
    <submittedName>
        <fullName evidence="7">ECF RNA polymerase sigma factor SigH</fullName>
    </submittedName>
</protein>
<evidence type="ECO:0000256" key="2">
    <source>
        <dbReference type="ARBA" id="ARBA00023015"/>
    </source>
</evidence>